<name>A0A549T4S3_9HYPH</name>
<gene>
    <name evidence="1" type="ORF">FNA46_16930</name>
</gene>
<accession>A0A549T4S3</accession>
<evidence type="ECO:0000313" key="1">
    <source>
        <dbReference type="EMBL" id="TRL36854.1"/>
    </source>
</evidence>
<sequence>MSIAPSRLLLRAQTGDSRQHMELHFPCTARATDSNHGNGTGDATLRRFAPCHARGCATIFSPAGSAMAEDGDLCLLNFQHLQRTVPQRPLAEDNSTFGRHALVKLAHVSDVHELVCNAEPDAVLRARLDQAGVRLTVAP</sequence>
<evidence type="ECO:0008006" key="3">
    <source>
        <dbReference type="Google" id="ProtNLM"/>
    </source>
</evidence>
<protein>
    <recommendedName>
        <fullName evidence="3">DeoR C-terminal sensor domain-containing protein</fullName>
    </recommendedName>
</protein>
<dbReference type="AlphaFoldDB" id="A0A549T4S3"/>
<reference evidence="1 2" key="1">
    <citation type="submission" date="2019-07" db="EMBL/GenBank/DDBJ databases">
        <title>Ln-dependent methylotrophs.</title>
        <authorList>
            <person name="Tani A."/>
        </authorList>
    </citation>
    <scope>NUCLEOTIDE SEQUENCE [LARGE SCALE GENOMIC DNA]</scope>
    <source>
        <strain evidence="1 2">SM12</strain>
    </source>
</reference>
<dbReference type="RefSeq" id="WP_143126393.1">
    <property type="nucleotide sequence ID" value="NZ_VJMG01000048.1"/>
</dbReference>
<dbReference type="EMBL" id="VJMG01000048">
    <property type="protein sequence ID" value="TRL36854.1"/>
    <property type="molecule type" value="Genomic_DNA"/>
</dbReference>
<proteinExistence type="predicted"/>
<dbReference type="Proteomes" id="UP000316801">
    <property type="component" value="Unassembled WGS sequence"/>
</dbReference>
<keyword evidence="2" id="KW-1185">Reference proteome</keyword>
<comment type="caution">
    <text evidence="1">The sequence shown here is derived from an EMBL/GenBank/DDBJ whole genome shotgun (WGS) entry which is preliminary data.</text>
</comment>
<evidence type="ECO:0000313" key="2">
    <source>
        <dbReference type="Proteomes" id="UP000316801"/>
    </source>
</evidence>
<organism evidence="1 2">
    <name type="scientific">Rhizobium straminoryzae</name>
    <dbReference type="NCBI Taxonomy" id="1387186"/>
    <lineage>
        <taxon>Bacteria</taxon>
        <taxon>Pseudomonadati</taxon>
        <taxon>Pseudomonadota</taxon>
        <taxon>Alphaproteobacteria</taxon>
        <taxon>Hyphomicrobiales</taxon>
        <taxon>Rhizobiaceae</taxon>
        <taxon>Rhizobium/Agrobacterium group</taxon>
        <taxon>Rhizobium</taxon>
    </lineage>
</organism>